<feature type="non-terminal residue" evidence="1">
    <location>
        <position position="1"/>
    </location>
</feature>
<comment type="caution">
    <text evidence="1">The sequence shown here is derived from an EMBL/GenBank/DDBJ whole genome shotgun (WGS) entry which is preliminary data.</text>
</comment>
<reference evidence="1" key="1">
    <citation type="journal article" date="2015" name="Nature">
        <title>Complex archaea that bridge the gap between prokaryotes and eukaryotes.</title>
        <authorList>
            <person name="Spang A."/>
            <person name="Saw J.H."/>
            <person name="Jorgensen S.L."/>
            <person name="Zaremba-Niedzwiedzka K."/>
            <person name="Martijn J."/>
            <person name="Lind A.E."/>
            <person name="van Eijk R."/>
            <person name="Schleper C."/>
            <person name="Guy L."/>
            <person name="Ettema T.J."/>
        </authorList>
    </citation>
    <scope>NUCLEOTIDE SEQUENCE</scope>
</reference>
<proteinExistence type="predicted"/>
<sequence length="241" mass="27619">VPVFFLQHGQWIYVKNKKTLKYYPKWTFVFGDDVGEMCQSWPYGEASNIAVIGNPRYDQASPNGGSYVYFSPPVIEEVLHGRPSGRIRRPFLNALQAIAKIDKQVPLVIQPHYREAQMEMLAEFFPCAQFADPHLNSLKLIRGANKVLASRNSTVVLDAIAHQKPVVLMDFPQDDCCFFEKGYFREFALESTDRSDLVRNLLAETSIDKTHYAKRAKKYIYLGDASSRIVDVIRTEVYNKE</sequence>
<evidence type="ECO:0000313" key="1">
    <source>
        <dbReference type="EMBL" id="KKK68741.1"/>
    </source>
</evidence>
<name>A0A0F9A944_9ZZZZ</name>
<evidence type="ECO:0008006" key="2">
    <source>
        <dbReference type="Google" id="ProtNLM"/>
    </source>
</evidence>
<dbReference type="AlphaFoldDB" id="A0A0F9A944"/>
<accession>A0A0F9A944</accession>
<gene>
    <name evidence="1" type="ORF">LCGC14_2941000</name>
</gene>
<organism evidence="1">
    <name type="scientific">marine sediment metagenome</name>
    <dbReference type="NCBI Taxonomy" id="412755"/>
    <lineage>
        <taxon>unclassified sequences</taxon>
        <taxon>metagenomes</taxon>
        <taxon>ecological metagenomes</taxon>
    </lineage>
</organism>
<dbReference type="SUPFAM" id="SSF53756">
    <property type="entry name" value="UDP-Glycosyltransferase/glycogen phosphorylase"/>
    <property type="match status" value="1"/>
</dbReference>
<dbReference type="EMBL" id="LAZR01058989">
    <property type="protein sequence ID" value="KKK68741.1"/>
    <property type="molecule type" value="Genomic_DNA"/>
</dbReference>
<protein>
    <recommendedName>
        <fullName evidence="2">UDP-N-acetylglucosamine 2-epimerase domain-containing protein</fullName>
    </recommendedName>
</protein>